<accession>A0A5E6PQ45</accession>
<dbReference type="InterPro" id="IPR023614">
    <property type="entry name" value="Porin_dom_sf"/>
</dbReference>
<name>A0A5E6PQ45_PSEFL</name>
<dbReference type="OrthoDB" id="6759120at2"/>
<dbReference type="InterPro" id="IPR005318">
    <property type="entry name" value="OM_porin_bac"/>
</dbReference>
<dbReference type="AlphaFoldDB" id="A0A5E6PQ45"/>
<dbReference type="GO" id="GO:0015288">
    <property type="term" value="F:porin activity"/>
    <property type="evidence" value="ECO:0007669"/>
    <property type="project" value="TreeGrafter"/>
</dbReference>
<evidence type="ECO:0000256" key="1">
    <source>
        <dbReference type="ARBA" id="ARBA00009075"/>
    </source>
</evidence>
<proteinExistence type="inferred from homology"/>
<comment type="similarity">
    <text evidence="1">Belongs to the outer membrane porin (Opr) (TC 1.B.25) family.</text>
</comment>
<feature type="signal peptide" evidence="4">
    <location>
        <begin position="1"/>
        <end position="27"/>
    </location>
</feature>
<evidence type="ECO:0000256" key="2">
    <source>
        <dbReference type="ARBA" id="ARBA00022448"/>
    </source>
</evidence>
<dbReference type="GO" id="GO:0016020">
    <property type="term" value="C:membrane"/>
    <property type="evidence" value="ECO:0007669"/>
    <property type="project" value="InterPro"/>
</dbReference>
<dbReference type="Gene3D" id="2.40.160.10">
    <property type="entry name" value="Porin"/>
    <property type="match status" value="1"/>
</dbReference>
<reference evidence="5 6" key="1">
    <citation type="submission" date="2019-09" db="EMBL/GenBank/DDBJ databases">
        <authorList>
            <person name="Chandra G."/>
            <person name="Truman W A."/>
        </authorList>
    </citation>
    <scope>NUCLEOTIDE SEQUENCE [LARGE SCALE GENOMIC DNA]</scope>
    <source>
        <strain evidence="5">PS645</strain>
    </source>
</reference>
<keyword evidence="3 4" id="KW-0732">Signal</keyword>
<dbReference type="RefSeq" id="WP_150578879.1">
    <property type="nucleotide sequence ID" value="NZ_CABVGX010000002.1"/>
</dbReference>
<keyword evidence="2" id="KW-0813">Transport</keyword>
<gene>
    <name evidence="5" type="primary">nicP_2</name>
    <name evidence="5" type="ORF">PS645_00355</name>
</gene>
<organism evidence="5 6">
    <name type="scientific">Pseudomonas fluorescens</name>
    <dbReference type="NCBI Taxonomy" id="294"/>
    <lineage>
        <taxon>Bacteria</taxon>
        <taxon>Pseudomonadati</taxon>
        <taxon>Pseudomonadota</taxon>
        <taxon>Gammaproteobacteria</taxon>
        <taxon>Pseudomonadales</taxon>
        <taxon>Pseudomonadaceae</taxon>
        <taxon>Pseudomonas</taxon>
    </lineage>
</organism>
<dbReference type="PANTHER" id="PTHR34596:SF2">
    <property type="entry name" value="CHITOPORIN"/>
    <property type="match status" value="1"/>
</dbReference>
<evidence type="ECO:0000256" key="4">
    <source>
        <dbReference type="SAM" id="SignalP"/>
    </source>
</evidence>
<dbReference type="Proteomes" id="UP000325607">
    <property type="component" value="Unassembled WGS sequence"/>
</dbReference>
<evidence type="ECO:0000256" key="3">
    <source>
        <dbReference type="ARBA" id="ARBA00022729"/>
    </source>
</evidence>
<evidence type="ECO:0000313" key="5">
    <source>
        <dbReference type="EMBL" id="VVM43165.1"/>
    </source>
</evidence>
<evidence type="ECO:0000313" key="6">
    <source>
        <dbReference type="Proteomes" id="UP000325607"/>
    </source>
</evidence>
<dbReference type="PANTHER" id="PTHR34596">
    <property type="entry name" value="CHITOPORIN"/>
    <property type="match status" value="1"/>
</dbReference>
<sequence precursor="true">MTQASPIKPLLLSTLGCLLAGPDAALADFIADNHGTLNVRNFYFNNDYRDQPGPQGQSKLREWGNALMLDLKSGYTDGALGFGLDAFGTLGVRLDGGAGNHRGSSMFPDDSDGSAVDEYSRLGLTAKARFANTELRVGTLQPKLPILVSNDGRLLPQTFEGAMLTSKAIDSLTLVGGRLTKTTGRASSNDSGLAVAGGRRESDDFSFAGADYQVNKQLLLQYYRAQLDNYYDQDFMGLTHLFPVVEGQTFKTDLRYFRTRAEGQNNSAQGRAAGYTLSGHGDVPGRIDNDTWAAIFTYNVGGHSLVAGYQSVSSGSNFTQLNQASTGEGAAGASTYLPTDRFASSFLRAGEDTAFGMYSYNFVASGLPGLTASIGYYRGTHIKQAGAADAREWERDIIVDYVIQSGSFQGVGFGLRNAALRSGVPSDGAQDQTRLVMSYTLAMF</sequence>
<protein>
    <submittedName>
        <fullName evidence="5">Porin-like protein NicP</fullName>
    </submittedName>
</protein>
<dbReference type="EMBL" id="CABVGX010000002">
    <property type="protein sequence ID" value="VVM43165.1"/>
    <property type="molecule type" value="Genomic_DNA"/>
</dbReference>
<feature type="chain" id="PRO_5022904731" evidence="4">
    <location>
        <begin position="28"/>
        <end position="444"/>
    </location>
</feature>
<dbReference type="Pfam" id="PF03573">
    <property type="entry name" value="OprD"/>
    <property type="match status" value="1"/>
</dbReference>